<dbReference type="PROSITE" id="PS50843">
    <property type="entry name" value="EXPANSIN_CBD"/>
    <property type="match status" value="1"/>
</dbReference>
<dbReference type="GO" id="GO:0005576">
    <property type="term" value="C:extracellular region"/>
    <property type="evidence" value="ECO:0007669"/>
    <property type="project" value="InterPro"/>
</dbReference>
<proteinExistence type="inferred from homology"/>
<dbReference type="PRINTS" id="PR01225">
    <property type="entry name" value="EXPANSNFAMLY"/>
</dbReference>
<evidence type="ECO:0000313" key="4">
    <source>
        <dbReference type="Proteomes" id="UP001280121"/>
    </source>
</evidence>
<dbReference type="PANTHER" id="PTHR31867">
    <property type="entry name" value="EXPANSIN-A15"/>
    <property type="match status" value="1"/>
</dbReference>
<dbReference type="GO" id="GO:0016020">
    <property type="term" value="C:membrane"/>
    <property type="evidence" value="ECO:0007669"/>
    <property type="project" value="UniProtKB-SubCell"/>
</dbReference>
<keyword evidence="4" id="KW-1185">Reference proteome</keyword>
<sequence>MKRKGDIAVAPLDVAVAVVAALAESCTSCHRRISRRIHHSSRRICHSRSSMQSSVTVRCCCCLHSLKPLLLVVDTIDLVDHQIWVKCEMRGGLRFTLSGSFQFLSSSVTNVGLDGEFVVVKVNGKTGWVPMTRKWGQNWKCNVNLIWQPLSFVVTTISRRTPTSYNVAPANWQFGQMYEGKHFEHGKLLKTSNMCNFYEICLNNTSSQIYLYDQDWRA</sequence>
<keyword evidence="1" id="KW-0961">Cell wall biogenesis/degradation</keyword>
<dbReference type="Pfam" id="PF01357">
    <property type="entry name" value="Expansin_C"/>
    <property type="match status" value="1"/>
</dbReference>
<name>A0AAD9X198_9ROSI</name>
<comment type="subcellular location">
    <subcellularLocation>
        <location evidence="1">Secreted</location>
        <location evidence="1">Cell wall</location>
    </subcellularLocation>
    <subcellularLocation>
        <location evidence="1">Membrane</location>
        <topology evidence="1">Peripheral membrane protein</topology>
    </subcellularLocation>
</comment>
<dbReference type="Gene3D" id="2.60.40.760">
    <property type="entry name" value="Expansin, cellulose-binding-like domain"/>
    <property type="match status" value="1"/>
</dbReference>
<organism evidence="3 4">
    <name type="scientific">Dipteronia dyeriana</name>
    <dbReference type="NCBI Taxonomy" id="168575"/>
    <lineage>
        <taxon>Eukaryota</taxon>
        <taxon>Viridiplantae</taxon>
        <taxon>Streptophyta</taxon>
        <taxon>Embryophyta</taxon>
        <taxon>Tracheophyta</taxon>
        <taxon>Spermatophyta</taxon>
        <taxon>Magnoliopsida</taxon>
        <taxon>eudicotyledons</taxon>
        <taxon>Gunneridae</taxon>
        <taxon>Pentapetalae</taxon>
        <taxon>rosids</taxon>
        <taxon>malvids</taxon>
        <taxon>Sapindales</taxon>
        <taxon>Sapindaceae</taxon>
        <taxon>Hippocastanoideae</taxon>
        <taxon>Acereae</taxon>
        <taxon>Dipteronia</taxon>
    </lineage>
</organism>
<dbReference type="EMBL" id="JANJYI010000005">
    <property type="protein sequence ID" value="KAK2650283.1"/>
    <property type="molecule type" value="Genomic_DNA"/>
</dbReference>
<dbReference type="SUPFAM" id="SSF49590">
    <property type="entry name" value="PHL pollen allergen"/>
    <property type="match status" value="1"/>
</dbReference>
<dbReference type="AlphaFoldDB" id="A0AAD9X198"/>
<comment type="caution">
    <text evidence="3">The sequence shown here is derived from an EMBL/GenBank/DDBJ whole genome shotgun (WGS) entry which is preliminary data.</text>
</comment>
<comment type="function">
    <text evidence="1">Causes loosening and extension of plant cell walls by disrupting non-covalent bonding between cellulose microfibrils and matrix glucans. No enzymatic activity has been found.</text>
</comment>
<dbReference type="PRINTS" id="PR01226">
    <property type="entry name" value="EXPANSIN"/>
</dbReference>
<evidence type="ECO:0000259" key="2">
    <source>
        <dbReference type="PROSITE" id="PS50843"/>
    </source>
</evidence>
<keyword evidence="1" id="KW-0134">Cell wall</keyword>
<keyword evidence="1" id="KW-0964">Secreted</keyword>
<feature type="domain" description="Expansin-like CBD" evidence="2">
    <location>
        <begin position="102"/>
        <end position="180"/>
    </location>
</feature>
<dbReference type="InterPro" id="IPR036749">
    <property type="entry name" value="Expansin_CBD_sf"/>
</dbReference>
<dbReference type="InterPro" id="IPR002963">
    <property type="entry name" value="Expansin"/>
</dbReference>
<reference evidence="3" key="1">
    <citation type="journal article" date="2023" name="Plant J.">
        <title>Genome sequences and population genomics provide insights into the demographic history, inbreeding, and mutation load of two 'living fossil' tree species of Dipteronia.</title>
        <authorList>
            <person name="Feng Y."/>
            <person name="Comes H.P."/>
            <person name="Chen J."/>
            <person name="Zhu S."/>
            <person name="Lu R."/>
            <person name="Zhang X."/>
            <person name="Li P."/>
            <person name="Qiu J."/>
            <person name="Olsen K.M."/>
            <person name="Qiu Y."/>
        </authorList>
    </citation>
    <scope>NUCLEOTIDE SEQUENCE</scope>
    <source>
        <strain evidence="3">KIB01</strain>
    </source>
</reference>
<protein>
    <recommendedName>
        <fullName evidence="1">Expansin</fullName>
    </recommendedName>
</protein>
<accession>A0AAD9X198</accession>
<dbReference type="InterPro" id="IPR007118">
    <property type="entry name" value="Expan_Lol_pI"/>
</dbReference>
<dbReference type="Proteomes" id="UP001280121">
    <property type="component" value="Unassembled WGS sequence"/>
</dbReference>
<dbReference type="GO" id="GO:0009664">
    <property type="term" value="P:plant-type cell wall organization"/>
    <property type="evidence" value="ECO:0007669"/>
    <property type="project" value="InterPro"/>
</dbReference>
<evidence type="ECO:0000313" key="3">
    <source>
        <dbReference type="EMBL" id="KAK2650283.1"/>
    </source>
</evidence>
<gene>
    <name evidence="3" type="ORF">Ddye_017772</name>
</gene>
<dbReference type="InterPro" id="IPR007117">
    <property type="entry name" value="Expansin_CBD"/>
</dbReference>
<evidence type="ECO:0000256" key="1">
    <source>
        <dbReference type="RuleBase" id="RU365023"/>
    </source>
</evidence>
<comment type="similarity">
    <text evidence="1">Belongs to the expansin family. Expansin A subfamily.</text>
</comment>